<evidence type="ECO:0000256" key="2">
    <source>
        <dbReference type="ARBA" id="ARBA00022908"/>
    </source>
</evidence>
<dbReference type="Proteomes" id="UP000664161">
    <property type="component" value="Unassembled WGS sequence"/>
</dbReference>
<dbReference type="InterPro" id="IPR002104">
    <property type="entry name" value="Integrase_catalytic"/>
</dbReference>
<feature type="domain" description="Tyr recombinase" evidence="5">
    <location>
        <begin position="222"/>
        <end position="408"/>
    </location>
</feature>
<keyword evidence="2" id="KW-0229">DNA integration</keyword>
<comment type="similarity">
    <text evidence="1">Belongs to the 'phage' integrase family.</text>
</comment>
<dbReference type="InterPro" id="IPR025166">
    <property type="entry name" value="Integrase_DNA_bind_dom"/>
</dbReference>
<evidence type="ECO:0000256" key="1">
    <source>
        <dbReference type="ARBA" id="ARBA00008857"/>
    </source>
</evidence>
<organism evidence="6 7">
    <name type="scientific">Psychrobacter halodurans</name>
    <dbReference type="NCBI Taxonomy" id="2818439"/>
    <lineage>
        <taxon>Bacteria</taxon>
        <taxon>Pseudomonadati</taxon>
        <taxon>Pseudomonadota</taxon>
        <taxon>Gammaproteobacteria</taxon>
        <taxon>Moraxellales</taxon>
        <taxon>Moraxellaceae</taxon>
        <taxon>Psychrobacter</taxon>
    </lineage>
</organism>
<dbReference type="Gene3D" id="1.10.443.10">
    <property type="entry name" value="Intergrase catalytic core"/>
    <property type="match status" value="1"/>
</dbReference>
<accession>A0AAW4IW05</accession>
<name>A0AAW4IW05_9GAMM</name>
<evidence type="ECO:0000313" key="6">
    <source>
        <dbReference type="EMBL" id="MBO1516943.1"/>
    </source>
</evidence>
<dbReference type="InterPro" id="IPR010998">
    <property type="entry name" value="Integrase_recombinase_N"/>
</dbReference>
<protein>
    <submittedName>
        <fullName evidence="6">Integrase arm-type DNA-binding domain-containing protein</fullName>
    </submittedName>
</protein>
<dbReference type="AlphaFoldDB" id="A0AAW4IW05"/>
<dbReference type="RefSeq" id="WP_207969548.1">
    <property type="nucleotide sequence ID" value="NZ_JAGBKN010000010.1"/>
</dbReference>
<evidence type="ECO:0000313" key="7">
    <source>
        <dbReference type="Proteomes" id="UP000664161"/>
    </source>
</evidence>
<dbReference type="Gene3D" id="3.30.160.390">
    <property type="entry name" value="Integrase, DNA-binding domain"/>
    <property type="match status" value="1"/>
</dbReference>
<dbReference type="PROSITE" id="PS51898">
    <property type="entry name" value="TYR_RECOMBINASE"/>
    <property type="match status" value="1"/>
</dbReference>
<comment type="caution">
    <text evidence="6">The sequence shown here is derived from an EMBL/GenBank/DDBJ whole genome shotgun (WGS) entry which is preliminary data.</text>
</comment>
<dbReference type="PANTHER" id="PTHR30629">
    <property type="entry name" value="PROPHAGE INTEGRASE"/>
    <property type="match status" value="1"/>
</dbReference>
<dbReference type="GO" id="GO:0003677">
    <property type="term" value="F:DNA binding"/>
    <property type="evidence" value="ECO:0007669"/>
    <property type="project" value="UniProtKB-KW"/>
</dbReference>
<evidence type="ECO:0000256" key="4">
    <source>
        <dbReference type="ARBA" id="ARBA00023172"/>
    </source>
</evidence>
<dbReference type="Pfam" id="PF22022">
    <property type="entry name" value="Phage_int_M"/>
    <property type="match status" value="1"/>
</dbReference>
<sequence length="426" mass="48580">MTINNANDINKLECRDKDYSVSVSGVTGLSLRIYPNGKKEYYLRYSHPHIEGKRPRMMLGKIEEISLHEVKYKAEAILNTIAKGSDPKAIQQKEQTNKYTHLKNATFSDIAQAWREHKTSGHNQGKSKKPSFSESTLKFWDLCLGYMCREIGDLRMDDITSEMILSVCESIQNNDNQATFVGASTRLYTEKVFSFAVARGLCDRNVAIDTRGELAPASSGNHLPAITKPDQFATLLNDMSNFKGASKITLEAMNLLPYVFVRSIDLRSMRWQDIDWDNKLWAFSPTKGEGREDMVSHLVVPLASQVIERLRRIQVITGHKEYVFASLRASSNNYISKATLVQIFHRLGYKDIQCAHGFRASAKTLLMEQPELRYSDIVTELQLGHRIKDTHGGAYNRLDEINTRVLMMQNWADYIDELRNSPKKRS</sequence>
<dbReference type="Pfam" id="PF13356">
    <property type="entry name" value="Arm-DNA-bind_3"/>
    <property type="match status" value="1"/>
</dbReference>
<proteinExistence type="inferred from homology"/>
<dbReference type="GO" id="GO:0006310">
    <property type="term" value="P:DNA recombination"/>
    <property type="evidence" value="ECO:0007669"/>
    <property type="project" value="UniProtKB-KW"/>
</dbReference>
<dbReference type="Pfam" id="PF00589">
    <property type="entry name" value="Phage_integrase"/>
    <property type="match status" value="1"/>
</dbReference>
<evidence type="ECO:0000259" key="5">
    <source>
        <dbReference type="PROSITE" id="PS51898"/>
    </source>
</evidence>
<gene>
    <name evidence="6" type="ORF">J3491_06300</name>
</gene>
<dbReference type="InterPro" id="IPR053876">
    <property type="entry name" value="Phage_int_M"/>
</dbReference>
<dbReference type="SUPFAM" id="SSF56349">
    <property type="entry name" value="DNA breaking-rejoining enzymes"/>
    <property type="match status" value="1"/>
</dbReference>
<dbReference type="Gene3D" id="1.10.150.130">
    <property type="match status" value="1"/>
</dbReference>
<dbReference type="InterPro" id="IPR050808">
    <property type="entry name" value="Phage_Integrase"/>
</dbReference>
<dbReference type="InterPro" id="IPR038488">
    <property type="entry name" value="Integrase_DNA-bd_sf"/>
</dbReference>
<dbReference type="InterPro" id="IPR013762">
    <property type="entry name" value="Integrase-like_cat_sf"/>
</dbReference>
<keyword evidence="3 6" id="KW-0238">DNA-binding</keyword>
<evidence type="ECO:0000256" key="3">
    <source>
        <dbReference type="ARBA" id="ARBA00023125"/>
    </source>
</evidence>
<dbReference type="EMBL" id="JAGBKN010000010">
    <property type="protein sequence ID" value="MBO1516943.1"/>
    <property type="molecule type" value="Genomic_DNA"/>
</dbReference>
<dbReference type="PANTHER" id="PTHR30629:SF2">
    <property type="entry name" value="PROPHAGE INTEGRASE INTS-RELATED"/>
    <property type="match status" value="1"/>
</dbReference>
<dbReference type="InterPro" id="IPR011010">
    <property type="entry name" value="DNA_brk_join_enz"/>
</dbReference>
<dbReference type="GO" id="GO:0015074">
    <property type="term" value="P:DNA integration"/>
    <property type="evidence" value="ECO:0007669"/>
    <property type="project" value="UniProtKB-KW"/>
</dbReference>
<keyword evidence="7" id="KW-1185">Reference proteome</keyword>
<keyword evidence="4" id="KW-0233">DNA recombination</keyword>
<reference evidence="6 7" key="1">
    <citation type="submission" date="2021-03" db="EMBL/GenBank/DDBJ databases">
        <authorList>
            <person name="Shang D.-D."/>
            <person name="Du Z.-J."/>
            <person name="Chen G.-J."/>
        </authorList>
    </citation>
    <scope>NUCLEOTIDE SEQUENCE [LARGE SCALE GENOMIC DNA]</scope>
    <source>
        <strain evidence="6 7">F2608</strain>
    </source>
</reference>